<dbReference type="SMART" id="SM00342">
    <property type="entry name" value="HTH_ARAC"/>
    <property type="match status" value="1"/>
</dbReference>
<keyword evidence="6" id="KW-1185">Reference proteome</keyword>
<dbReference type="PROSITE" id="PS01124">
    <property type="entry name" value="HTH_ARAC_FAMILY_2"/>
    <property type="match status" value="1"/>
</dbReference>
<sequence length="327" mass="36271">MMSESPEPTTLRFSTAEWPAQNRLAIWREAIGRRVFQFDTMPLHDGPFHAEATAQALPELCFGSWTLGNLRTAVTHELLDGTDHLMLRISLGGAPVLSHRGREVTGAAGDAILMSTAEPWVSISPSLTRFLSLRLRRNALTQLVSYPEDALMRPVPRDTEAVKLLTFYLQGLIRMDPMSTPELRQAVVTHVYDLAALVIGATRDGAAAAKDRGLRAARLAAAKADIHAHVSDPDLTLITVAARRNLSPRSLQRLFAEEGTSFSEFLLNARLTQSHRLLTNPRWSDHSISSLAFEAGFGDLSYFNRAFRRRYGATPSDIRATMRRSAR</sequence>
<dbReference type="InterPro" id="IPR018062">
    <property type="entry name" value="HTH_AraC-typ_CS"/>
</dbReference>
<dbReference type="GO" id="GO:0043565">
    <property type="term" value="F:sequence-specific DNA binding"/>
    <property type="evidence" value="ECO:0007669"/>
    <property type="project" value="InterPro"/>
</dbReference>
<dbReference type="GO" id="GO:0003700">
    <property type="term" value="F:DNA-binding transcription factor activity"/>
    <property type="evidence" value="ECO:0007669"/>
    <property type="project" value="InterPro"/>
</dbReference>
<dbReference type="SUPFAM" id="SSF46689">
    <property type="entry name" value="Homeodomain-like"/>
    <property type="match status" value="1"/>
</dbReference>
<evidence type="ECO:0000256" key="3">
    <source>
        <dbReference type="ARBA" id="ARBA00023163"/>
    </source>
</evidence>
<dbReference type="EMBL" id="VKHP01000297">
    <property type="protein sequence ID" value="NEV02004.1"/>
    <property type="molecule type" value="Genomic_DNA"/>
</dbReference>
<evidence type="ECO:0000259" key="4">
    <source>
        <dbReference type="PROSITE" id="PS01124"/>
    </source>
</evidence>
<proteinExistence type="predicted"/>
<dbReference type="InterPro" id="IPR035418">
    <property type="entry name" value="AraC-bd_2"/>
</dbReference>
<dbReference type="PANTHER" id="PTHR46796">
    <property type="entry name" value="HTH-TYPE TRANSCRIPTIONAL ACTIVATOR RHAS-RELATED"/>
    <property type="match status" value="1"/>
</dbReference>
<dbReference type="InterPro" id="IPR009057">
    <property type="entry name" value="Homeodomain-like_sf"/>
</dbReference>
<dbReference type="InterPro" id="IPR020449">
    <property type="entry name" value="Tscrpt_reg_AraC-type_HTH"/>
</dbReference>
<dbReference type="PRINTS" id="PR00032">
    <property type="entry name" value="HTHARAC"/>
</dbReference>
<dbReference type="Pfam" id="PF14525">
    <property type="entry name" value="AraC_binding_2"/>
    <property type="match status" value="1"/>
</dbReference>
<name>A0A6P1BUZ8_9BRAD</name>
<feature type="domain" description="HTH araC/xylS-type" evidence="4">
    <location>
        <begin position="220"/>
        <end position="321"/>
    </location>
</feature>
<reference evidence="5 6" key="1">
    <citation type="journal article" date="2020" name="Arch. Microbiol.">
        <title>Bradyrhizobium uaiense sp. nov., a new highly efficient cowpea symbiont.</title>
        <authorList>
            <person name="Cabral Michel D."/>
            <person name="Azarias Guimaraes A."/>
            <person name="Martins da Costa E."/>
            <person name="Soares de Carvalho T."/>
            <person name="Balsanelli E."/>
            <person name="Willems A."/>
            <person name="Maltempi de Souza E."/>
            <person name="de Souza Moreira F.M."/>
        </authorList>
    </citation>
    <scope>NUCLEOTIDE SEQUENCE [LARGE SCALE GENOMIC DNA]</scope>
    <source>
        <strain evidence="5 6">UFLA 03-164</strain>
    </source>
</reference>
<dbReference type="AlphaFoldDB" id="A0A6P1BUZ8"/>
<dbReference type="InterPro" id="IPR018060">
    <property type="entry name" value="HTH_AraC"/>
</dbReference>
<evidence type="ECO:0000256" key="1">
    <source>
        <dbReference type="ARBA" id="ARBA00023015"/>
    </source>
</evidence>
<comment type="caution">
    <text evidence="5">The sequence shown here is derived from an EMBL/GenBank/DDBJ whole genome shotgun (WGS) entry which is preliminary data.</text>
</comment>
<dbReference type="PROSITE" id="PS00041">
    <property type="entry name" value="HTH_ARAC_FAMILY_1"/>
    <property type="match status" value="1"/>
</dbReference>
<dbReference type="InterPro" id="IPR050204">
    <property type="entry name" value="AraC_XylS_family_regulators"/>
</dbReference>
<evidence type="ECO:0000256" key="2">
    <source>
        <dbReference type="ARBA" id="ARBA00023125"/>
    </source>
</evidence>
<keyword evidence="2" id="KW-0238">DNA-binding</keyword>
<protein>
    <submittedName>
        <fullName evidence="5">Helix-turn-helix domain-containing protein</fullName>
    </submittedName>
</protein>
<organism evidence="5 6">
    <name type="scientific">Bradyrhizobium uaiense</name>
    <dbReference type="NCBI Taxonomy" id="2594946"/>
    <lineage>
        <taxon>Bacteria</taxon>
        <taxon>Pseudomonadati</taxon>
        <taxon>Pseudomonadota</taxon>
        <taxon>Alphaproteobacteria</taxon>
        <taxon>Hyphomicrobiales</taxon>
        <taxon>Nitrobacteraceae</taxon>
        <taxon>Bradyrhizobium</taxon>
    </lineage>
</organism>
<keyword evidence="3" id="KW-0804">Transcription</keyword>
<evidence type="ECO:0000313" key="5">
    <source>
        <dbReference type="EMBL" id="NEV02004.1"/>
    </source>
</evidence>
<dbReference type="Proteomes" id="UP000468531">
    <property type="component" value="Unassembled WGS sequence"/>
</dbReference>
<evidence type="ECO:0000313" key="6">
    <source>
        <dbReference type="Proteomes" id="UP000468531"/>
    </source>
</evidence>
<dbReference type="Pfam" id="PF12833">
    <property type="entry name" value="HTH_18"/>
    <property type="match status" value="1"/>
</dbReference>
<accession>A0A6P1BUZ8</accession>
<dbReference type="PANTHER" id="PTHR46796:SF6">
    <property type="entry name" value="ARAC SUBFAMILY"/>
    <property type="match status" value="1"/>
</dbReference>
<gene>
    <name evidence="5" type="ORF">FNJ47_41205</name>
</gene>
<keyword evidence="1" id="KW-0805">Transcription regulation</keyword>
<dbReference type="Gene3D" id="1.10.10.60">
    <property type="entry name" value="Homeodomain-like"/>
    <property type="match status" value="1"/>
</dbReference>